<protein>
    <submittedName>
        <fullName evidence="4">Class I SAM-dependent methyltransferase</fullName>
        <ecNumber evidence="4">2.1.-.-</ecNumber>
    </submittedName>
</protein>
<name>A0ABZ2NF45_9BACI</name>
<evidence type="ECO:0000256" key="1">
    <source>
        <dbReference type="ARBA" id="ARBA00022679"/>
    </source>
</evidence>
<sequence>MKDKYEILLTLKVKEYEMNELLGFAKECPDCFELLKKKLDELPAFIQNGKYEKQWEACKKDEEVIKYTNRLRKASVQAVCDIEKYHSSHAGVSNISSYISQLSGSVMKEMTAFGINRDSKVLIIGSGAFPVTTLTIAKETGSEVVGVDIDQEAVRMAREIALTAGVQAEFTSEKLALLPFLKKATHIVIASLVEDKKGVLKDLYQHAKSNVKILLRYGNGLKSVFNYPYMPSGSKEWIQTLINEDEPGFYDTILIEKAGCHQSSGSSERTYTYE</sequence>
<keyword evidence="1 4" id="KW-0808">Transferase</keyword>
<evidence type="ECO:0000259" key="3">
    <source>
        <dbReference type="Pfam" id="PF13649"/>
    </source>
</evidence>
<dbReference type="EMBL" id="CP147407">
    <property type="protein sequence ID" value="WXB95999.1"/>
    <property type="molecule type" value="Genomic_DNA"/>
</dbReference>
<dbReference type="Gene3D" id="3.40.50.150">
    <property type="entry name" value="Vaccinia Virus protein VP39"/>
    <property type="match status" value="1"/>
</dbReference>
<keyword evidence="5" id="KW-1185">Reference proteome</keyword>
<dbReference type="RefSeq" id="WP_338777743.1">
    <property type="nucleotide sequence ID" value="NZ_CP147407.1"/>
</dbReference>
<organism evidence="4 5">
    <name type="scientific">Metabacillus sediminis</name>
    <dbReference type="NCBI Taxonomy" id="3117746"/>
    <lineage>
        <taxon>Bacteria</taxon>
        <taxon>Bacillati</taxon>
        <taxon>Bacillota</taxon>
        <taxon>Bacilli</taxon>
        <taxon>Bacillales</taxon>
        <taxon>Bacillaceae</taxon>
        <taxon>Metabacillus</taxon>
    </lineage>
</organism>
<dbReference type="Pfam" id="PF13649">
    <property type="entry name" value="Methyltransf_25"/>
    <property type="match status" value="1"/>
</dbReference>
<accession>A0ABZ2NF45</accession>
<feature type="domain" description="Methyltransferase" evidence="3">
    <location>
        <begin position="132"/>
        <end position="208"/>
    </location>
</feature>
<dbReference type="GO" id="GO:0032259">
    <property type="term" value="P:methylation"/>
    <property type="evidence" value="ECO:0007669"/>
    <property type="project" value="UniProtKB-KW"/>
</dbReference>
<evidence type="ECO:0000313" key="5">
    <source>
        <dbReference type="Proteomes" id="UP001377337"/>
    </source>
</evidence>
<dbReference type="InterPro" id="IPR004298">
    <property type="entry name" value="Nicotian_synth"/>
</dbReference>
<dbReference type="SUPFAM" id="SSF53335">
    <property type="entry name" value="S-adenosyl-L-methionine-dependent methyltransferases"/>
    <property type="match status" value="1"/>
</dbReference>
<dbReference type="InterPro" id="IPR029063">
    <property type="entry name" value="SAM-dependent_MTases_sf"/>
</dbReference>
<dbReference type="InterPro" id="IPR041698">
    <property type="entry name" value="Methyltransf_25"/>
</dbReference>
<dbReference type="GO" id="GO:0008168">
    <property type="term" value="F:methyltransferase activity"/>
    <property type="evidence" value="ECO:0007669"/>
    <property type="project" value="UniProtKB-KW"/>
</dbReference>
<gene>
    <name evidence="4" type="ORF">WCV65_15740</name>
</gene>
<dbReference type="PANTHER" id="PTHR32266">
    <property type="entry name" value="NICOTIANAMINE SYNTHASE 3"/>
    <property type="match status" value="1"/>
</dbReference>
<dbReference type="EC" id="2.1.-.-" evidence="4"/>
<proteinExistence type="predicted"/>
<keyword evidence="4" id="KW-0489">Methyltransferase</keyword>
<reference evidence="4 5" key="1">
    <citation type="submission" date="2024-02" db="EMBL/GenBank/DDBJ databases">
        <title>Seven novel Bacillus-like species.</title>
        <authorList>
            <person name="Liu G."/>
        </authorList>
    </citation>
    <scope>NUCLEOTIDE SEQUENCE [LARGE SCALE GENOMIC DNA]</scope>
    <source>
        <strain evidence="4 5">FJAT-52054</strain>
    </source>
</reference>
<dbReference type="Proteomes" id="UP001377337">
    <property type="component" value="Chromosome"/>
</dbReference>
<evidence type="ECO:0000313" key="4">
    <source>
        <dbReference type="EMBL" id="WXB95999.1"/>
    </source>
</evidence>
<evidence type="ECO:0000256" key="2">
    <source>
        <dbReference type="ARBA" id="ARBA00022691"/>
    </source>
</evidence>
<keyword evidence="2" id="KW-0949">S-adenosyl-L-methionine</keyword>
<dbReference type="PANTHER" id="PTHR32266:SF12">
    <property type="entry name" value="NICOTIANAMINE SYNTHASE 3"/>
    <property type="match status" value="1"/>
</dbReference>